<evidence type="ECO:0000313" key="2">
    <source>
        <dbReference type="EMBL" id="CAD2091883.1"/>
    </source>
</evidence>
<protein>
    <submittedName>
        <fullName evidence="2">Fam-d protein</fullName>
    </submittedName>
</protein>
<gene>
    <name evidence="2" type="ORF">PVLDE_0902880</name>
</gene>
<name>A0A6V7S5Q4_PLAVN</name>
<organism evidence="2 3">
    <name type="scientific">Plasmodium vinckei lentum</name>
    <dbReference type="NCBI Taxonomy" id="138297"/>
    <lineage>
        <taxon>Eukaryota</taxon>
        <taxon>Sar</taxon>
        <taxon>Alveolata</taxon>
        <taxon>Apicomplexa</taxon>
        <taxon>Aconoidasida</taxon>
        <taxon>Haemosporida</taxon>
        <taxon>Plasmodiidae</taxon>
        <taxon>Plasmodium</taxon>
        <taxon>Plasmodium (Vinckeia)</taxon>
    </lineage>
</organism>
<proteinExistence type="predicted"/>
<feature type="signal peptide" evidence="1">
    <location>
        <begin position="1"/>
        <end position="19"/>
    </location>
</feature>
<reference evidence="2 3" key="1">
    <citation type="submission" date="2020-08" db="EMBL/GenBank/DDBJ databases">
        <authorList>
            <person name="Ramaprasad A."/>
        </authorList>
    </citation>
    <scope>NUCLEOTIDE SEQUENCE [LARGE SCALE GENOMIC DNA]</scope>
</reference>
<sequence>MRNIILSFFILVIFSNVKAATFQDGNSNSPQPIGYVSVAYPNVTLYNYDGHNSDYLDIIEHILYYESENTNYAYQGNNYHWVITNFHISIDNYTQEFDDTNDRVMISSTLHFISYIKENIKCLATQHICKYDFENNCDDNLKKLANDLKGLIYDKFDKDLEGKIYDEFVNNLKGFIYDKYGKDFKGLIYDKFDNDLKTSICNKFGKYLKGLKYGKSNNDLKQCSTNSENKTASEKLHKKAKEFFKMLLDKSEITIRGYFIKIRKDGNYTDLCQNKSLYFNIRISRNDANVTHDLKHPQPEVAELVSKPLKKTIGLLS</sequence>
<feature type="chain" id="PRO_5028244057" evidence="1">
    <location>
        <begin position="20"/>
        <end position="317"/>
    </location>
</feature>
<dbReference type="InterPro" id="IPR021689">
    <property type="entry name" value="DUF3271"/>
</dbReference>
<evidence type="ECO:0000313" key="3">
    <source>
        <dbReference type="Proteomes" id="UP000515308"/>
    </source>
</evidence>
<dbReference type="VEuPathDB" id="PlasmoDB:PVLDE_0902880"/>
<keyword evidence="1" id="KW-0732">Signal</keyword>
<dbReference type="AlphaFoldDB" id="A0A6V7S5Q4"/>
<dbReference type="EMBL" id="LR865371">
    <property type="protein sequence ID" value="CAD2091883.1"/>
    <property type="molecule type" value="Genomic_DNA"/>
</dbReference>
<dbReference type="Pfam" id="PF11675">
    <property type="entry name" value="DUF3271"/>
    <property type="match status" value="2"/>
</dbReference>
<evidence type="ECO:0000256" key="1">
    <source>
        <dbReference type="SAM" id="SignalP"/>
    </source>
</evidence>
<dbReference type="Proteomes" id="UP000515308">
    <property type="component" value="Chromosome PVLDE_09"/>
</dbReference>
<accession>A0A6V7S5Q4</accession>